<name>A0AAJ6YV68_9HYME</name>
<dbReference type="Proteomes" id="UP000695007">
    <property type="component" value="Unplaced"/>
</dbReference>
<dbReference type="GeneID" id="105367889"/>
<dbReference type="InterPro" id="IPR041515">
    <property type="entry name" value="PPAF-2-like_Clip"/>
</dbReference>
<dbReference type="Gene3D" id="2.40.10.10">
    <property type="entry name" value="Trypsin-like serine proteases"/>
    <property type="match status" value="2"/>
</dbReference>
<keyword evidence="7" id="KW-0732">Signal</keyword>
<dbReference type="InterPro" id="IPR001314">
    <property type="entry name" value="Peptidase_S1A"/>
</dbReference>
<accession>A0AAJ6YV68</accession>
<feature type="domain" description="Peptidase S1" evidence="8">
    <location>
        <begin position="168"/>
        <end position="420"/>
    </location>
</feature>
<evidence type="ECO:0000313" key="10">
    <source>
        <dbReference type="RefSeq" id="XP_011505034.1"/>
    </source>
</evidence>
<organism evidence="9 10">
    <name type="scientific">Ceratosolen solmsi marchali</name>
    <dbReference type="NCBI Taxonomy" id="326594"/>
    <lineage>
        <taxon>Eukaryota</taxon>
        <taxon>Metazoa</taxon>
        <taxon>Ecdysozoa</taxon>
        <taxon>Arthropoda</taxon>
        <taxon>Hexapoda</taxon>
        <taxon>Insecta</taxon>
        <taxon>Pterygota</taxon>
        <taxon>Neoptera</taxon>
        <taxon>Endopterygota</taxon>
        <taxon>Hymenoptera</taxon>
        <taxon>Apocrita</taxon>
        <taxon>Proctotrupomorpha</taxon>
        <taxon>Chalcidoidea</taxon>
        <taxon>Agaonidae</taxon>
        <taxon>Agaoninae</taxon>
        <taxon>Ceratosolen</taxon>
    </lineage>
</organism>
<dbReference type="SMART" id="SM00020">
    <property type="entry name" value="Tryp_SPc"/>
    <property type="match status" value="1"/>
</dbReference>
<evidence type="ECO:0000256" key="5">
    <source>
        <dbReference type="ARBA" id="ARBA00076468"/>
    </source>
</evidence>
<dbReference type="PANTHER" id="PTHR24258:SF129">
    <property type="entry name" value="LP15124P-RELATED"/>
    <property type="match status" value="1"/>
</dbReference>
<dbReference type="Pfam" id="PF18322">
    <property type="entry name" value="CLIP_1"/>
    <property type="match status" value="1"/>
</dbReference>
<evidence type="ECO:0000256" key="7">
    <source>
        <dbReference type="SAM" id="SignalP"/>
    </source>
</evidence>
<keyword evidence="2" id="KW-0964">Secreted</keyword>
<dbReference type="PROSITE" id="PS00134">
    <property type="entry name" value="TRYPSIN_HIS"/>
    <property type="match status" value="1"/>
</dbReference>
<protein>
    <recommendedName>
        <fullName evidence="4">Phenoloxidase-activating factor 2</fullName>
    </recommendedName>
    <alternativeName>
        <fullName evidence="5">Prophenoloxidase-activating factor II</fullName>
    </alternativeName>
</protein>
<evidence type="ECO:0000256" key="4">
    <source>
        <dbReference type="ARBA" id="ARBA00068096"/>
    </source>
</evidence>
<dbReference type="InterPro" id="IPR001254">
    <property type="entry name" value="Trypsin_dom"/>
</dbReference>
<evidence type="ECO:0000256" key="1">
    <source>
        <dbReference type="ARBA" id="ARBA00004613"/>
    </source>
</evidence>
<proteinExistence type="predicted"/>
<dbReference type="PRINTS" id="PR00722">
    <property type="entry name" value="CHYMOTRYPSIN"/>
</dbReference>
<evidence type="ECO:0000256" key="6">
    <source>
        <dbReference type="SAM" id="MobiDB-lite"/>
    </source>
</evidence>
<feature type="compositionally biased region" description="Low complexity" evidence="6">
    <location>
        <begin position="142"/>
        <end position="153"/>
    </location>
</feature>
<feature type="signal peptide" evidence="7">
    <location>
        <begin position="1"/>
        <end position="16"/>
    </location>
</feature>
<sequence>MKVVIEVLLLISLCTAYKLKVTDNVSKDSEFIFYESLKSEANIRFKRDTQTDYENSICECMPYYQCNYNGTTNEYGQGIIDIRSGIVDASDNPMSARRKCDHYLDVCCLPPEVSSDYKDKQNQTNQVEPGKPDNNKEDQDSNSDNNNKSNIIDTQCGLRNSNGISFKISGNLNHEANFAEFPWMVAVMLEAKIQENVTKVYQCGGSLINMRVVLTAAHCVFEKLPSELFVRAGEWDTQTASEPLPHQNRAVSIVSVHPKYDKATLLNDFALLILSKPFDAASNVKTTCLPDYNIHFDETKCFASGWGKNEFGESGRFQVILKAVELPTIAHDSCQNALRTTRLGKYFKLHQSFMCAGGASDADTCTGDGGSPLVCPLLDDPTRYVQVGIVAWGIACGQLNIPGVYANVVMGRQWIDSTLASYNIDSTSYSFVADQKSFDPAS</sequence>
<dbReference type="CDD" id="cd00190">
    <property type="entry name" value="Tryp_SPc"/>
    <property type="match status" value="1"/>
</dbReference>
<dbReference type="PANTHER" id="PTHR24258">
    <property type="entry name" value="SERINE PROTEASE-RELATED"/>
    <property type="match status" value="1"/>
</dbReference>
<reference evidence="10" key="1">
    <citation type="submission" date="2025-08" db="UniProtKB">
        <authorList>
            <consortium name="RefSeq"/>
        </authorList>
    </citation>
    <scope>IDENTIFICATION</scope>
</reference>
<gene>
    <name evidence="10" type="primary">LOC105367889</name>
</gene>
<dbReference type="RefSeq" id="XP_011505034.1">
    <property type="nucleotide sequence ID" value="XM_011506732.1"/>
</dbReference>
<dbReference type="PROSITE" id="PS50240">
    <property type="entry name" value="TRYPSIN_DOM"/>
    <property type="match status" value="1"/>
</dbReference>
<evidence type="ECO:0000256" key="2">
    <source>
        <dbReference type="ARBA" id="ARBA00022525"/>
    </source>
</evidence>
<keyword evidence="9" id="KW-1185">Reference proteome</keyword>
<dbReference type="InterPro" id="IPR043504">
    <property type="entry name" value="Peptidase_S1_PA_chymotrypsin"/>
</dbReference>
<dbReference type="SUPFAM" id="SSF50494">
    <property type="entry name" value="Trypsin-like serine proteases"/>
    <property type="match status" value="1"/>
</dbReference>
<dbReference type="InterPro" id="IPR018114">
    <property type="entry name" value="TRYPSIN_HIS"/>
</dbReference>
<dbReference type="Pfam" id="PF00089">
    <property type="entry name" value="Trypsin"/>
    <property type="match status" value="1"/>
</dbReference>
<feature type="region of interest" description="Disordered" evidence="6">
    <location>
        <begin position="115"/>
        <end position="154"/>
    </location>
</feature>
<dbReference type="FunFam" id="2.40.10.10:FF:000038">
    <property type="entry name" value="Serine protease"/>
    <property type="match status" value="1"/>
</dbReference>
<comment type="subcellular location">
    <subcellularLocation>
        <location evidence="1">Secreted</location>
    </subcellularLocation>
</comment>
<dbReference type="InterPro" id="IPR009003">
    <property type="entry name" value="Peptidase_S1_PA"/>
</dbReference>
<evidence type="ECO:0000256" key="3">
    <source>
        <dbReference type="ARBA" id="ARBA00023157"/>
    </source>
</evidence>
<dbReference type="GO" id="GO:0004252">
    <property type="term" value="F:serine-type endopeptidase activity"/>
    <property type="evidence" value="ECO:0007669"/>
    <property type="project" value="InterPro"/>
</dbReference>
<feature type="chain" id="PRO_5042594302" description="Phenoloxidase-activating factor 2" evidence="7">
    <location>
        <begin position="17"/>
        <end position="442"/>
    </location>
</feature>
<keyword evidence="3" id="KW-1015">Disulfide bond</keyword>
<evidence type="ECO:0000313" key="9">
    <source>
        <dbReference type="Proteomes" id="UP000695007"/>
    </source>
</evidence>
<dbReference type="KEGG" id="csol:105367889"/>
<dbReference type="GO" id="GO:0006508">
    <property type="term" value="P:proteolysis"/>
    <property type="evidence" value="ECO:0007669"/>
    <property type="project" value="InterPro"/>
</dbReference>
<dbReference type="AlphaFoldDB" id="A0AAJ6YV68"/>
<feature type="compositionally biased region" description="Basic and acidic residues" evidence="6">
    <location>
        <begin position="130"/>
        <end position="139"/>
    </location>
</feature>
<evidence type="ECO:0000259" key="8">
    <source>
        <dbReference type="PROSITE" id="PS50240"/>
    </source>
</evidence>
<dbReference type="GO" id="GO:0005576">
    <property type="term" value="C:extracellular region"/>
    <property type="evidence" value="ECO:0007669"/>
    <property type="project" value="UniProtKB-SubCell"/>
</dbReference>